<evidence type="ECO:0000313" key="1">
    <source>
        <dbReference type="EMBL" id="GMS82589.1"/>
    </source>
</evidence>
<evidence type="ECO:0000313" key="2">
    <source>
        <dbReference type="Proteomes" id="UP001432027"/>
    </source>
</evidence>
<dbReference type="Proteomes" id="UP001432027">
    <property type="component" value="Unassembled WGS sequence"/>
</dbReference>
<sequence>MDSIEIGSTSEINSVRLAMKGFIINKLSFMGVAHLHEYAEELSKLIVAVQTQRLVFAVNYANDMRNSDFFTAAAQHVAVIEIVPSPKLK</sequence>
<proteinExistence type="predicted"/>
<dbReference type="EMBL" id="BTSX01000002">
    <property type="protein sequence ID" value="GMS82589.1"/>
    <property type="molecule type" value="Genomic_DNA"/>
</dbReference>
<protein>
    <submittedName>
        <fullName evidence="1">Uncharacterized protein</fullName>
    </submittedName>
</protein>
<accession>A0AAV5SML9</accession>
<organism evidence="1 2">
    <name type="scientific">Pristionchus entomophagus</name>
    <dbReference type="NCBI Taxonomy" id="358040"/>
    <lineage>
        <taxon>Eukaryota</taxon>
        <taxon>Metazoa</taxon>
        <taxon>Ecdysozoa</taxon>
        <taxon>Nematoda</taxon>
        <taxon>Chromadorea</taxon>
        <taxon>Rhabditida</taxon>
        <taxon>Rhabditina</taxon>
        <taxon>Diplogasteromorpha</taxon>
        <taxon>Diplogasteroidea</taxon>
        <taxon>Neodiplogasteridae</taxon>
        <taxon>Pristionchus</taxon>
    </lineage>
</organism>
<name>A0AAV5SML9_9BILA</name>
<comment type="caution">
    <text evidence="1">The sequence shown here is derived from an EMBL/GenBank/DDBJ whole genome shotgun (WGS) entry which is preliminary data.</text>
</comment>
<keyword evidence="2" id="KW-1185">Reference proteome</keyword>
<gene>
    <name evidence="1" type="ORF">PENTCL1PPCAC_4764</name>
</gene>
<feature type="non-terminal residue" evidence="1">
    <location>
        <position position="89"/>
    </location>
</feature>
<dbReference type="AlphaFoldDB" id="A0AAV5SML9"/>
<reference evidence="1" key="1">
    <citation type="submission" date="2023-10" db="EMBL/GenBank/DDBJ databases">
        <title>Genome assembly of Pristionchus species.</title>
        <authorList>
            <person name="Yoshida K."/>
            <person name="Sommer R.J."/>
        </authorList>
    </citation>
    <scope>NUCLEOTIDE SEQUENCE</scope>
    <source>
        <strain evidence="1">RS0144</strain>
    </source>
</reference>